<feature type="transmembrane region" description="Helical" evidence="6">
    <location>
        <begin position="216"/>
        <end position="235"/>
    </location>
</feature>
<proteinExistence type="inferred from homology"/>
<feature type="transmembrane region" description="Helical" evidence="6">
    <location>
        <begin position="126"/>
        <end position="149"/>
    </location>
</feature>
<feature type="transmembrane region" description="Helical" evidence="6">
    <location>
        <begin position="161"/>
        <end position="178"/>
    </location>
</feature>
<evidence type="ECO:0000256" key="2">
    <source>
        <dbReference type="ARBA" id="ARBA00022692"/>
    </source>
</evidence>
<reference evidence="9" key="1">
    <citation type="journal article" date="2019" name="Int. J. Syst. Evol. Microbiol.">
        <title>The Global Catalogue of Microorganisms (GCM) 10K type strain sequencing project: providing services to taxonomists for standard genome sequencing and annotation.</title>
        <authorList>
            <consortium name="The Broad Institute Genomics Platform"/>
            <consortium name="The Broad Institute Genome Sequencing Center for Infectious Disease"/>
            <person name="Wu L."/>
            <person name="Ma J."/>
        </authorList>
    </citation>
    <scope>NUCLEOTIDE SEQUENCE [LARGE SCALE GENOMIC DNA]</scope>
    <source>
        <strain evidence="9">JCM 17342</strain>
    </source>
</reference>
<feature type="transmembrane region" description="Helical" evidence="6">
    <location>
        <begin position="93"/>
        <end position="120"/>
    </location>
</feature>
<protein>
    <recommendedName>
        <fullName evidence="6">Transport permease protein</fullName>
    </recommendedName>
</protein>
<dbReference type="PIRSF" id="PIRSF006648">
    <property type="entry name" value="DrrB"/>
    <property type="match status" value="1"/>
</dbReference>
<evidence type="ECO:0000313" key="9">
    <source>
        <dbReference type="Proteomes" id="UP001501747"/>
    </source>
</evidence>
<organism evidence="8 9">
    <name type="scientific">Allokutzneria multivorans</name>
    <dbReference type="NCBI Taxonomy" id="1142134"/>
    <lineage>
        <taxon>Bacteria</taxon>
        <taxon>Bacillati</taxon>
        <taxon>Actinomycetota</taxon>
        <taxon>Actinomycetes</taxon>
        <taxon>Pseudonocardiales</taxon>
        <taxon>Pseudonocardiaceae</taxon>
        <taxon>Allokutzneria</taxon>
    </lineage>
</organism>
<accession>A0ABP7TDT5</accession>
<evidence type="ECO:0000259" key="7">
    <source>
        <dbReference type="PROSITE" id="PS51012"/>
    </source>
</evidence>
<dbReference type="PANTHER" id="PTHR43027:SF2">
    <property type="entry name" value="TRANSPORT PERMEASE PROTEIN"/>
    <property type="match status" value="1"/>
</dbReference>
<evidence type="ECO:0000256" key="4">
    <source>
        <dbReference type="ARBA" id="ARBA00023136"/>
    </source>
</evidence>
<dbReference type="InterPro" id="IPR047817">
    <property type="entry name" value="ABC2_TM_bact-type"/>
</dbReference>
<keyword evidence="5" id="KW-0046">Antibiotic resistance</keyword>
<evidence type="ECO:0000256" key="6">
    <source>
        <dbReference type="RuleBase" id="RU361157"/>
    </source>
</evidence>
<dbReference type="Pfam" id="PF01061">
    <property type="entry name" value="ABC2_membrane"/>
    <property type="match status" value="1"/>
</dbReference>
<comment type="similarity">
    <text evidence="6">Belongs to the ABC-2 integral membrane protein family.</text>
</comment>
<comment type="caution">
    <text evidence="8">The sequence shown here is derived from an EMBL/GenBank/DDBJ whole genome shotgun (WGS) entry which is preliminary data.</text>
</comment>
<keyword evidence="4 6" id="KW-0472">Membrane</keyword>
<evidence type="ECO:0000256" key="1">
    <source>
        <dbReference type="ARBA" id="ARBA00004141"/>
    </source>
</evidence>
<keyword evidence="3 6" id="KW-1133">Transmembrane helix</keyword>
<dbReference type="EMBL" id="BAABAL010000018">
    <property type="protein sequence ID" value="GAA4024022.1"/>
    <property type="molecule type" value="Genomic_DNA"/>
</dbReference>
<dbReference type="Proteomes" id="UP001501747">
    <property type="component" value="Unassembled WGS sequence"/>
</dbReference>
<feature type="domain" description="ABC transmembrane type-2" evidence="7">
    <location>
        <begin position="12"/>
        <end position="238"/>
    </location>
</feature>
<evidence type="ECO:0000256" key="3">
    <source>
        <dbReference type="ARBA" id="ARBA00022989"/>
    </source>
</evidence>
<dbReference type="PANTHER" id="PTHR43027">
    <property type="entry name" value="DOXORUBICIN RESISTANCE ABC TRANSPORTER PERMEASE PROTEIN DRRC-RELATED"/>
    <property type="match status" value="1"/>
</dbReference>
<comment type="subcellular location">
    <subcellularLocation>
        <location evidence="6">Cell membrane</location>
        <topology evidence="6">Multi-pass membrane protein</topology>
    </subcellularLocation>
    <subcellularLocation>
        <location evidence="1">Membrane</location>
        <topology evidence="1">Multi-pass membrane protein</topology>
    </subcellularLocation>
</comment>
<evidence type="ECO:0000313" key="8">
    <source>
        <dbReference type="EMBL" id="GAA4024022.1"/>
    </source>
</evidence>
<keyword evidence="9" id="KW-1185">Reference proteome</keyword>
<dbReference type="InterPro" id="IPR013525">
    <property type="entry name" value="ABC2_TM"/>
</dbReference>
<feature type="transmembrane region" description="Helical" evidence="6">
    <location>
        <begin position="21"/>
        <end position="40"/>
    </location>
</feature>
<sequence>MRMRPLFVLTRVECALFLREPAAVFFTIAMPLALLSLNGATGNRQYIDAIIAGYLVYVLTTSGVMGLAETLADYRDKGILRRMRVSPLRPWQILGSHALMNLLISVLGAALLIAVASTFFGLSRPASIPLVLLVSAAAACCILALGFLLGSVLPTVRMTQAVAAALYFPSIFVSGVLLPREALPEFARQIGDVIPVTYAVNGIRAAWAHGVLDGTALVVLLGTAVIGTVIALRTFRWESR</sequence>
<evidence type="ECO:0000256" key="5">
    <source>
        <dbReference type="ARBA" id="ARBA00023251"/>
    </source>
</evidence>
<name>A0ABP7TDT5_9PSEU</name>
<keyword evidence="2 6" id="KW-0812">Transmembrane</keyword>
<keyword evidence="6" id="KW-1003">Cell membrane</keyword>
<dbReference type="PROSITE" id="PS51012">
    <property type="entry name" value="ABC_TM2"/>
    <property type="match status" value="1"/>
</dbReference>
<dbReference type="InterPro" id="IPR052902">
    <property type="entry name" value="ABC-2_transporter"/>
</dbReference>
<feature type="transmembrane region" description="Helical" evidence="6">
    <location>
        <begin position="46"/>
        <end position="72"/>
    </location>
</feature>
<keyword evidence="6" id="KW-0813">Transport</keyword>
<dbReference type="InterPro" id="IPR000412">
    <property type="entry name" value="ABC_2_transport"/>
</dbReference>
<gene>
    <name evidence="8" type="ORF">GCM10022247_55570</name>
</gene>